<dbReference type="InterPro" id="IPR003458">
    <property type="entry name" value="Phage_T4_Gp38_tail_assem"/>
</dbReference>
<evidence type="ECO:0000313" key="2">
    <source>
        <dbReference type="Proteomes" id="UP000264870"/>
    </source>
</evidence>
<dbReference type="EMBL" id="NNAK01000005">
    <property type="protein sequence ID" value="OZP04587.1"/>
    <property type="molecule type" value="Genomic_DNA"/>
</dbReference>
<evidence type="ECO:0000313" key="1">
    <source>
        <dbReference type="EMBL" id="OZP04587.1"/>
    </source>
</evidence>
<dbReference type="InterPro" id="IPR051220">
    <property type="entry name" value="TFA_Chaperone"/>
</dbReference>
<comment type="caution">
    <text evidence="1">The sequence shown here is derived from an EMBL/GenBank/DDBJ whole genome shotgun (WGS) entry which is preliminary data.</text>
</comment>
<gene>
    <name evidence="1" type="ORF">CG702_03405</name>
</gene>
<protein>
    <submittedName>
        <fullName evidence="1">Tail fiber assembly protein</fullName>
    </submittedName>
</protein>
<dbReference type="RefSeq" id="WP_073278957.1">
    <property type="nucleotide sequence ID" value="NZ_NMUP01000192.1"/>
</dbReference>
<proteinExistence type="predicted"/>
<dbReference type="Proteomes" id="UP000264870">
    <property type="component" value="Unassembled WGS sequence"/>
</dbReference>
<reference evidence="1 2" key="1">
    <citation type="submission" date="2017-07" db="EMBL/GenBank/DDBJ databases">
        <authorList>
            <person name="Zhi S."/>
            <person name="Banting G."/>
            <person name="Neumann N."/>
        </authorList>
    </citation>
    <scope>NUCLEOTIDE SEQUENCE [LARGE SCALE GENOMIC DNA]</scope>
    <source>
        <strain evidence="1 2">WW41</strain>
    </source>
</reference>
<dbReference type="PANTHER" id="PTHR34413">
    <property type="entry name" value="PROPHAGE TAIL FIBER ASSEMBLY PROTEIN HOMOLOG TFAE-RELATED-RELATED"/>
    <property type="match status" value="1"/>
</dbReference>
<name>A0AB73PY81_ECOLX</name>
<accession>A0AB73PY81</accession>
<dbReference type="AlphaFoldDB" id="A0AB73PY81"/>
<dbReference type="PANTHER" id="PTHR34413:SF2">
    <property type="entry name" value="PROPHAGE TAIL FIBER ASSEMBLY PROTEIN HOMOLOG TFAE-RELATED"/>
    <property type="match status" value="1"/>
</dbReference>
<organism evidence="1 2">
    <name type="scientific">Escherichia coli</name>
    <dbReference type="NCBI Taxonomy" id="562"/>
    <lineage>
        <taxon>Bacteria</taxon>
        <taxon>Pseudomonadati</taxon>
        <taxon>Pseudomonadota</taxon>
        <taxon>Gammaproteobacteria</taxon>
        <taxon>Enterobacterales</taxon>
        <taxon>Enterobacteriaceae</taxon>
        <taxon>Escherichia</taxon>
    </lineage>
</organism>
<dbReference type="Pfam" id="PF02413">
    <property type="entry name" value="Caudo_TAP"/>
    <property type="match status" value="1"/>
</dbReference>
<sequence>MKYYFLDGAFYIDGLNSHIPDNAIEINSDEYQRLFDGQANGKIIATGNDGRPILRDAPELTNEQLVALAVRQRASLLATANAVIVPLQDAVDLGMATDAEGALLTEWRKYRVLLSRIDTSAAPDIEWPTPPAE</sequence>